<dbReference type="STRING" id="1001240.GY21_18425"/>
<dbReference type="OrthoDB" id="4945937at2"/>
<reference evidence="1 3" key="1">
    <citation type="submission" date="2014-08" db="EMBL/GenBank/DDBJ databases">
        <authorList>
            <person name="Sisinthy S."/>
        </authorList>
    </citation>
    <scope>NUCLEOTIDE SEQUENCE [LARGE SCALE GENOMIC DNA]</scope>
    <source>
        <strain evidence="1 3">RuG17</strain>
    </source>
</reference>
<dbReference type="EMBL" id="JACHBQ010000001">
    <property type="protein sequence ID" value="MBB5642123.1"/>
    <property type="molecule type" value="Genomic_DNA"/>
</dbReference>
<evidence type="ECO:0000313" key="2">
    <source>
        <dbReference type="EMBL" id="MBB5642123.1"/>
    </source>
</evidence>
<gene>
    <name evidence="2" type="ORF">BJ997_002671</name>
    <name evidence="1" type="ORF">GY21_18425</name>
</gene>
<dbReference type="Proteomes" id="UP000561726">
    <property type="component" value="Unassembled WGS sequence"/>
</dbReference>
<protein>
    <submittedName>
        <fullName evidence="1">Uncharacterized protein</fullName>
    </submittedName>
</protein>
<reference evidence="2 4" key="2">
    <citation type="submission" date="2020-08" db="EMBL/GenBank/DDBJ databases">
        <title>Sequencing the genomes of 1000 actinobacteria strains.</title>
        <authorList>
            <person name="Klenk H.-P."/>
        </authorList>
    </citation>
    <scope>NUCLEOTIDE SEQUENCE [LARGE SCALE GENOMIC DNA]</scope>
    <source>
        <strain evidence="2 4">DSM 21065</strain>
    </source>
</reference>
<sequence length="118" mass="13010">MESEFDLVLEAEEFAITDPVISLATAIWKDPSVGRRFAEDRDATLIEFGIVLPRHLDLVPLGWGGRLGKPTPDYVPFEIRLSRCRTVVVRDADTGRPKTETVCFGIEVVPAHAPPPVG</sequence>
<dbReference type="EMBL" id="JPXF01000108">
    <property type="protein sequence ID" value="KGJ71990.1"/>
    <property type="molecule type" value="Genomic_DNA"/>
</dbReference>
<dbReference type="AlphaFoldDB" id="A0A099J1G5"/>
<evidence type="ECO:0000313" key="3">
    <source>
        <dbReference type="Proteomes" id="UP000029864"/>
    </source>
</evidence>
<accession>A0A099J1G5</accession>
<keyword evidence="3" id="KW-1185">Reference proteome</keyword>
<proteinExistence type="predicted"/>
<dbReference type="RefSeq" id="WP_035839417.1">
    <property type="nucleotide sequence ID" value="NZ_JACHBQ010000001.1"/>
</dbReference>
<evidence type="ECO:0000313" key="1">
    <source>
        <dbReference type="EMBL" id="KGJ71990.1"/>
    </source>
</evidence>
<evidence type="ECO:0000313" key="4">
    <source>
        <dbReference type="Proteomes" id="UP000561726"/>
    </source>
</evidence>
<comment type="caution">
    <text evidence="1">The sequence shown here is derived from an EMBL/GenBank/DDBJ whole genome shotgun (WGS) entry which is preliminary data.</text>
</comment>
<organism evidence="1 3">
    <name type="scientific">Cryobacterium roopkundense</name>
    <dbReference type="NCBI Taxonomy" id="1001240"/>
    <lineage>
        <taxon>Bacteria</taxon>
        <taxon>Bacillati</taxon>
        <taxon>Actinomycetota</taxon>
        <taxon>Actinomycetes</taxon>
        <taxon>Micrococcales</taxon>
        <taxon>Microbacteriaceae</taxon>
        <taxon>Cryobacterium</taxon>
    </lineage>
</organism>
<dbReference type="Proteomes" id="UP000029864">
    <property type="component" value="Unassembled WGS sequence"/>
</dbReference>
<name>A0A099J1G5_9MICO</name>